<dbReference type="Pfam" id="PF10844">
    <property type="entry name" value="DUF2577"/>
    <property type="match status" value="1"/>
</dbReference>
<evidence type="ECO:0008006" key="3">
    <source>
        <dbReference type="Google" id="ProtNLM"/>
    </source>
</evidence>
<sequence>MLEIIKQLALDAAEKGADFCVGTVTKAAPLTIRLEEGLELTEAFLVLTEDVLQAEETGSIQIEGGSWRAYRLKRSRALQAGEAVALLRADGGQQYLVLGRVRKEG</sequence>
<dbReference type="RefSeq" id="WP_016407459.1">
    <property type="nucleotide sequence ID" value="NZ_DAWBID010000139.1"/>
</dbReference>
<accession>A0A401LGL2</accession>
<dbReference type="GeneID" id="86195303"/>
<organism evidence="1 2">
    <name type="scientific">Anaerotignum faecicola</name>
    <dbReference type="NCBI Taxonomy" id="2358141"/>
    <lineage>
        <taxon>Bacteria</taxon>
        <taxon>Bacillati</taxon>
        <taxon>Bacillota</taxon>
        <taxon>Clostridia</taxon>
        <taxon>Lachnospirales</taxon>
        <taxon>Anaerotignaceae</taxon>
        <taxon>Anaerotignum</taxon>
    </lineage>
</organism>
<gene>
    <name evidence="1" type="ORF">KGMB03357_22980</name>
</gene>
<dbReference type="EMBL" id="BHVZ01000014">
    <property type="protein sequence ID" value="GCB30637.1"/>
    <property type="molecule type" value="Genomic_DNA"/>
</dbReference>
<evidence type="ECO:0000313" key="2">
    <source>
        <dbReference type="Proteomes" id="UP000287361"/>
    </source>
</evidence>
<comment type="caution">
    <text evidence="1">The sequence shown here is derived from an EMBL/GenBank/DDBJ whole genome shotgun (WGS) entry which is preliminary data.</text>
</comment>
<dbReference type="OrthoDB" id="95576at2"/>
<keyword evidence="2" id="KW-1185">Reference proteome</keyword>
<protein>
    <recommendedName>
        <fullName evidence="3">DUF2577 domain-containing protein</fullName>
    </recommendedName>
</protein>
<evidence type="ECO:0000313" key="1">
    <source>
        <dbReference type="EMBL" id="GCB30637.1"/>
    </source>
</evidence>
<reference evidence="1 2" key="1">
    <citation type="submission" date="2018-10" db="EMBL/GenBank/DDBJ databases">
        <title>Draft Genome Sequence of Anaerotignum sp. KCTC 15736.</title>
        <authorList>
            <person name="Choi S.H."/>
            <person name="Kim J.S."/>
            <person name="Kang S.W."/>
            <person name="Lee J.S."/>
            <person name="Park S.H."/>
        </authorList>
    </citation>
    <scope>NUCLEOTIDE SEQUENCE [LARGE SCALE GENOMIC DNA]</scope>
    <source>
        <strain evidence="1 2">KCTC 15736</strain>
    </source>
</reference>
<dbReference type="Proteomes" id="UP000287361">
    <property type="component" value="Unassembled WGS sequence"/>
</dbReference>
<name>A0A401LGL2_9FIRM</name>
<dbReference type="AlphaFoldDB" id="A0A401LGL2"/>
<proteinExistence type="predicted"/>
<dbReference type="InterPro" id="IPR022555">
    <property type="entry name" value="DUF2577"/>
</dbReference>